<proteinExistence type="predicted"/>
<comment type="caution">
    <text evidence="3">The sequence shown here is derived from an EMBL/GenBank/DDBJ whole genome shotgun (WGS) entry which is preliminary data.</text>
</comment>
<dbReference type="Pfam" id="PF16841">
    <property type="entry name" value="CBM60"/>
    <property type="match status" value="1"/>
</dbReference>
<dbReference type="RefSeq" id="WP_094304546.1">
    <property type="nucleotide sequence ID" value="NZ_NOWT01000015.1"/>
</dbReference>
<dbReference type="InterPro" id="IPR031768">
    <property type="entry name" value="CBM60_xylan-bd"/>
</dbReference>
<accession>A0A235HBN6</accession>
<evidence type="ECO:0000313" key="3">
    <source>
        <dbReference type="EMBL" id="OYD83270.1"/>
    </source>
</evidence>
<gene>
    <name evidence="3" type="ORF">CHT98_16605</name>
</gene>
<protein>
    <recommendedName>
        <fullName evidence="5">Parallel beta helix pectate lyase-like protein</fullName>
    </recommendedName>
</protein>
<dbReference type="Pfam" id="PF13229">
    <property type="entry name" value="Beta_helix"/>
    <property type="match status" value="1"/>
</dbReference>
<evidence type="ECO:0000259" key="1">
    <source>
        <dbReference type="Pfam" id="PF13229"/>
    </source>
</evidence>
<dbReference type="AlphaFoldDB" id="A0A235HBN6"/>
<dbReference type="SUPFAM" id="SSF51126">
    <property type="entry name" value="Pectin lyase-like"/>
    <property type="match status" value="1"/>
</dbReference>
<dbReference type="Gene3D" id="2.60.60.40">
    <property type="match status" value="1"/>
</dbReference>
<dbReference type="Proteomes" id="UP000215367">
    <property type="component" value="Unassembled WGS sequence"/>
</dbReference>
<organism evidence="3 4">
    <name type="scientific">Azospirillum brasilense</name>
    <dbReference type="NCBI Taxonomy" id="192"/>
    <lineage>
        <taxon>Bacteria</taxon>
        <taxon>Pseudomonadati</taxon>
        <taxon>Pseudomonadota</taxon>
        <taxon>Alphaproteobacteria</taxon>
        <taxon>Rhodospirillales</taxon>
        <taxon>Azospirillaceae</taxon>
        <taxon>Azospirillum</taxon>
    </lineage>
</organism>
<dbReference type="Gene3D" id="2.160.20.10">
    <property type="entry name" value="Single-stranded right-handed beta-helix, Pectin lyase-like"/>
    <property type="match status" value="1"/>
</dbReference>
<geneLocation type="plasmid" evidence="3">
    <name>unnamed</name>
</geneLocation>
<name>A0A235HBN6_AZOBR</name>
<dbReference type="InterPro" id="IPR006626">
    <property type="entry name" value="PbH1"/>
</dbReference>
<dbReference type="EMBL" id="NOWT01000015">
    <property type="protein sequence ID" value="OYD83270.1"/>
    <property type="molecule type" value="Genomic_DNA"/>
</dbReference>
<evidence type="ECO:0008006" key="5">
    <source>
        <dbReference type="Google" id="ProtNLM"/>
    </source>
</evidence>
<keyword evidence="3" id="KW-0614">Plasmid</keyword>
<dbReference type="InterPro" id="IPR039448">
    <property type="entry name" value="Beta_helix"/>
</dbReference>
<dbReference type="SMART" id="SM00710">
    <property type="entry name" value="PbH1"/>
    <property type="match status" value="8"/>
</dbReference>
<dbReference type="InterPro" id="IPR011050">
    <property type="entry name" value="Pectin_lyase_fold/virulence"/>
</dbReference>
<reference evidence="3 4" key="1">
    <citation type="submission" date="2017-07" db="EMBL/GenBank/DDBJ databases">
        <title>Whole genome sequence of Azospirillum brasilense 2A1, a potential biofertilizer strain.</title>
        <authorList>
            <person name="Fontana C.A."/>
            <person name="Toffoli L.M."/>
            <person name="Salazar S.M."/>
            <person name="Puglisi E."/>
            <person name="Pedraza R."/>
            <person name="Bassi D."/>
            <person name="Cocconcelli P.S."/>
        </authorList>
    </citation>
    <scope>NUCLEOTIDE SEQUENCE [LARGE SCALE GENOMIC DNA]</scope>
    <source>
        <strain evidence="3 4">2A1</strain>
        <plasmid evidence="3">unnamed</plasmid>
    </source>
</reference>
<evidence type="ECO:0000313" key="4">
    <source>
        <dbReference type="Proteomes" id="UP000215367"/>
    </source>
</evidence>
<dbReference type="InterPro" id="IPR012334">
    <property type="entry name" value="Pectin_lyas_fold"/>
</dbReference>
<sequence length="570" mass="58835">MEHMAIELDHQNHADTTGFVGDSAADPFQAVVDSITPVTADSATTPDSILHLQALQTTAQPLALADATAAAAATAKIVVNASGTAAGGVSPHFKLLVDGAVVGEGTAAGDAKDFSFDANVTADQAHKIQIQYDNDGAVDGQDRNLTVNAISINGHKVAPTDPSVTYDKGALDGKDVVPGQANMWWNGTLAVAAPKEFFATTAAAAPAAPTAPTSGTSDYPSTPASQIYYVDATNGSDSNSGHDANQAWKSLDKVNSTNFAAGSLVLFERGETWHDSLLASTSGTSDKPIIYGAYGTGANPVIEAASGSSYAVSLNNKDNITFDSLTMKGSGDAGLLLNGGADNVKVTNSQIVENHGSGVVISGTSHGLRIDRSTIDGNGAYGIVHYSADNADQYFTNNTISDNGWRTDGVYSGWNGRILSGEIAGNTIFNNGAGGGDGRSHGLYHDHSQANSTLKIHDNTIYDNPRGAGILAKSSTEIYDNTIYGNSNVGISVGQNQGTSVTYKIYGNEIFNNNGGIMEHLKGAGSITLDVHDNIFNNNNGRSAVSIADSISQNVVNNTISSANKASPTA</sequence>
<feature type="domain" description="Right handed beta helix" evidence="1">
    <location>
        <begin position="307"/>
        <end position="435"/>
    </location>
</feature>
<feature type="domain" description="Carbohydrate binding module xylan-binding" evidence="2">
    <location>
        <begin position="77"/>
        <end position="166"/>
    </location>
</feature>
<evidence type="ECO:0000259" key="2">
    <source>
        <dbReference type="Pfam" id="PF16841"/>
    </source>
</evidence>